<gene>
    <name evidence="1" type="ORF">IAB38_05135</name>
</gene>
<sequence length="132" mass="15696">MKKIVISGSSKLQDKVNYWLNHFKKQNYEILDYPRLIEQDKYTEELPIVYKNFYNALENTDVFFLMNEEKNGIKGYIGASAIAELTYVVILNLIHNKNIDIYILNMPSEELSAYDEVKFWLDIGWIKLYKEK</sequence>
<reference evidence="1" key="2">
    <citation type="journal article" date="2021" name="PeerJ">
        <title>Extensive microbial diversity within the chicken gut microbiome revealed by metagenomics and culture.</title>
        <authorList>
            <person name="Gilroy R."/>
            <person name="Ravi A."/>
            <person name="Getino M."/>
            <person name="Pursley I."/>
            <person name="Horton D.L."/>
            <person name="Alikhan N.F."/>
            <person name="Baker D."/>
            <person name="Gharbi K."/>
            <person name="Hall N."/>
            <person name="Watson M."/>
            <person name="Adriaenssens E.M."/>
            <person name="Foster-Nyarko E."/>
            <person name="Jarju S."/>
            <person name="Secka A."/>
            <person name="Antonio M."/>
            <person name="Oren A."/>
            <person name="Chaudhuri R.R."/>
            <person name="La Ragione R."/>
            <person name="Hildebrand F."/>
            <person name="Pallen M.J."/>
        </authorList>
    </citation>
    <scope>NUCLEOTIDE SEQUENCE</scope>
    <source>
        <strain evidence="1">CHK184-20233</strain>
    </source>
</reference>
<protein>
    <submittedName>
        <fullName evidence="1">Uncharacterized protein</fullName>
    </submittedName>
</protein>
<dbReference type="AlphaFoldDB" id="A0A9D1DUW3"/>
<organism evidence="1 2">
    <name type="scientific">Candidatus Onthousia excrementipullorum</name>
    <dbReference type="NCBI Taxonomy" id="2840884"/>
    <lineage>
        <taxon>Bacteria</taxon>
        <taxon>Bacillati</taxon>
        <taxon>Bacillota</taxon>
        <taxon>Bacilli</taxon>
        <taxon>Candidatus Onthousia</taxon>
    </lineage>
</organism>
<dbReference type="EMBL" id="DVHC01000054">
    <property type="protein sequence ID" value="HIR59417.1"/>
    <property type="molecule type" value="Genomic_DNA"/>
</dbReference>
<accession>A0A9D1DUW3</accession>
<name>A0A9D1DUW3_9FIRM</name>
<evidence type="ECO:0000313" key="1">
    <source>
        <dbReference type="EMBL" id="HIR59417.1"/>
    </source>
</evidence>
<reference evidence="1" key="1">
    <citation type="submission" date="2020-10" db="EMBL/GenBank/DDBJ databases">
        <authorList>
            <person name="Gilroy R."/>
        </authorList>
    </citation>
    <scope>NUCLEOTIDE SEQUENCE</scope>
    <source>
        <strain evidence="1">CHK184-20233</strain>
    </source>
</reference>
<proteinExistence type="predicted"/>
<dbReference type="Proteomes" id="UP000824232">
    <property type="component" value="Unassembled WGS sequence"/>
</dbReference>
<evidence type="ECO:0000313" key="2">
    <source>
        <dbReference type="Proteomes" id="UP000824232"/>
    </source>
</evidence>
<comment type="caution">
    <text evidence="1">The sequence shown here is derived from an EMBL/GenBank/DDBJ whole genome shotgun (WGS) entry which is preliminary data.</text>
</comment>